<protein>
    <submittedName>
        <fullName evidence="2">Uncharacterized protein</fullName>
    </submittedName>
</protein>
<sequence length="64" mass="7400">MTKLAGAFTSTRRRRLPQCGNTNIERQIEVAVRFGSTAAGDRRKNQRRKNYRMVKKTGVKRVHP</sequence>
<dbReference type="Proteomes" id="UP000006591">
    <property type="component" value="Chromosome 2"/>
</dbReference>
<dbReference type="EnsemblPlants" id="ONIVA02G00720.1">
    <property type="protein sequence ID" value="ONIVA02G00720.1"/>
    <property type="gene ID" value="ONIVA02G00720"/>
</dbReference>
<dbReference type="Gramene" id="ONIVA02G00720.1">
    <property type="protein sequence ID" value="ONIVA02G00720.1"/>
    <property type="gene ID" value="ONIVA02G00720"/>
</dbReference>
<feature type="compositionally biased region" description="Basic residues" evidence="1">
    <location>
        <begin position="44"/>
        <end position="64"/>
    </location>
</feature>
<keyword evidence="3" id="KW-1185">Reference proteome</keyword>
<accession>A0A0E0FZZ9</accession>
<reference evidence="2" key="2">
    <citation type="submission" date="2018-04" db="EMBL/GenBank/DDBJ databases">
        <title>OnivRS2 (Oryza nivara Reference Sequence Version 2).</title>
        <authorList>
            <person name="Zhang J."/>
            <person name="Kudrna D."/>
            <person name="Lee S."/>
            <person name="Talag J."/>
            <person name="Rajasekar S."/>
            <person name="Welchert J."/>
            <person name="Hsing Y.-I."/>
            <person name="Wing R.A."/>
        </authorList>
    </citation>
    <scope>NUCLEOTIDE SEQUENCE [LARGE SCALE GENOMIC DNA]</scope>
    <source>
        <strain evidence="2">SL10</strain>
    </source>
</reference>
<dbReference type="AlphaFoldDB" id="A0A0E0FZZ9"/>
<reference evidence="2" key="1">
    <citation type="submission" date="2015-04" db="UniProtKB">
        <authorList>
            <consortium name="EnsemblPlants"/>
        </authorList>
    </citation>
    <scope>IDENTIFICATION</scope>
    <source>
        <strain evidence="2">SL10</strain>
    </source>
</reference>
<organism evidence="2">
    <name type="scientific">Oryza nivara</name>
    <name type="common">Indian wild rice</name>
    <name type="synonym">Oryza sativa f. spontanea</name>
    <dbReference type="NCBI Taxonomy" id="4536"/>
    <lineage>
        <taxon>Eukaryota</taxon>
        <taxon>Viridiplantae</taxon>
        <taxon>Streptophyta</taxon>
        <taxon>Embryophyta</taxon>
        <taxon>Tracheophyta</taxon>
        <taxon>Spermatophyta</taxon>
        <taxon>Magnoliopsida</taxon>
        <taxon>Liliopsida</taxon>
        <taxon>Poales</taxon>
        <taxon>Poaceae</taxon>
        <taxon>BOP clade</taxon>
        <taxon>Oryzoideae</taxon>
        <taxon>Oryzeae</taxon>
        <taxon>Oryzinae</taxon>
        <taxon>Oryza</taxon>
    </lineage>
</organism>
<evidence type="ECO:0000313" key="2">
    <source>
        <dbReference type="EnsemblPlants" id="ONIVA02G00720.1"/>
    </source>
</evidence>
<evidence type="ECO:0000256" key="1">
    <source>
        <dbReference type="SAM" id="MobiDB-lite"/>
    </source>
</evidence>
<feature type="region of interest" description="Disordered" evidence="1">
    <location>
        <begin position="38"/>
        <end position="64"/>
    </location>
</feature>
<name>A0A0E0FZZ9_ORYNI</name>
<proteinExistence type="predicted"/>
<evidence type="ECO:0000313" key="3">
    <source>
        <dbReference type="Proteomes" id="UP000006591"/>
    </source>
</evidence>
<dbReference type="HOGENOM" id="CLU_2871527_0_0_1"/>